<organism evidence="1 2">
    <name type="scientific">Septoria linicola</name>
    <dbReference type="NCBI Taxonomy" id="215465"/>
    <lineage>
        <taxon>Eukaryota</taxon>
        <taxon>Fungi</taxon>
        <taxon>Dikarya</taxon>
        <taxon>Ascomycota</taxon>
        <taxon>Pezizomycotina</taxon>
        <taxon>Dothideomycetes</taxon>
        <taxon>Dothideomycetidae</taxon>
        <taxon>Mycosphaerellales</taxon>
        <taxon>Mycosphaerellaceae</taxon>
        <taxon>Septoria</taxon>
    </lineage>
</organism>
<evidence type="ECO:0000313" key="2">
    <source>
        <dbReference type="Proteomes" id="UP001056384"/>
    </source>
</evidence>
<gene>
    <name evidence="1" type="ORF">Slin15195_G046310</name>
</gene>
<name>A0A9Q9ASQ1_9PEZI</name>
<dbReference type="OrthoDB" id="3635279at2759"/>
<evidence type="ECO:0000313" key="1">
    <source>
        <dbReference type="EMBL" id="USW51312.1"/>
    </source>
</evidence>
<protein>
    <submittedName>
        <fullName evidence="1">Uncharacterized protein</fullName>
    </submittedName>
</protein>
<accession>A0A9Q9ASQ1</accession>
<dbReference type="AlphaFoldDB" id="A0A9Q9ASQ1"/>
<dbReference type="Proteomes" id="UP001056384">
    <property type="component" value="Chromosome 3"/>
</dbReference>
<sequence>MALEDVLSTFAGLYRATLYDETEWVIKQKWTSIWADSSSQYSPVYFSLHLTKSSMVCINVCQLDARYFLGFDGNQIFHMEFLVRLRDCEEGEYVTRNDATVRPVNRGQRSVHTEVDLEAGIYEILVMVTAEGRPRPRSADTIPDAIAHASLQPLKLRRLKRNYDIAHSRLELSSAFATWEDDADMIEHDGSKLRAKCGIGLRVFSKDPDMTIEICNRNAGLATARGGAWGSHDEQEKENLPWLWNVRRSSNRDHDHEHSRHHTKESRELYDESLYDWAERKLGIVSQFVG</sequence>
<dbReference type="EMBL" id="CP099420">
    <property type="protein sequence ID" value="USW51312.1"/>
    <property type="molecule type" value="Genomic_DNA"/>
</dbReference>
<reference evidence="1" key="1">
    <citation type="submission" date="2022-06" db="EMBL/GenBank/DDBJ databases">
        <title>Complete genome sequences of two strains of the flax pathogen Septoria linicola.</title>
        <authorList>
            <person name="Lapalu N."/>
            <person name="Simon A."/>
            <person name="Demenou B."/>
            <person name="Paumier D."/>
            <person name="Guillot M.-P."/>
            <person name="Gout L."/>
            <person name="Valade R."/>
        </authorList>
    </citation>
    <scope>NUCLEOTIDE SEQUENCE</scope>
    <source>
        <strain evidence="1">SE15195</strain>
    </source>
</reference>
<keyword evidence="2" id="KW-1185">Reference proteome</keyword>
<proteinExistence type="predicted"/>